<dbReference type="CDD" id="cd00190">
    <property type="entry name" value="Tryp_SPc"/>
    <property type="match status" value="1"/>
</dbReference>
<evidence type="ECO:0000313" key="8">
    <source>
        <dbReference type="Proteomes" id="UP000812440"/>
    </source>
</evidence>
<dbReference type="Pfam" id="PF00089">
    <property type="entry name" value="Trypsin"/>
    <property type="match status" value="1"/>
</dbReference>
<dbReference type="GO" id="GO:0006508">
    <property type="term" value="P:proteolysis"/>
    <property type="evidence" value="ECO:0007669"/>
    <property type="project" value="UniProtKB-KW"/>
</dbReference>
<reference evidence="7" key="1">
    <citation type="thesis" date="2020" institute="ProQuest LLC" country="789 East Eisenhower Parkway, Ann Arbor, MI, USA">
        <title>Comparative Genomics and Chromosome Evolution.</title>
        <authorList>
            <person name="Mudd A.B."/>
        </authorList>
    </citation>
    <scope>NUCLEOTIDE SEQUENCE</scope>
    <source>
        <strain evidence="7">Female2</strain>
        <tissue evidence="7">Blood</tissue>
    </source>
</reference>
<evidence type="ECO:0000313" key="7">
    <source>
        <dbReference type="EMBL" id="KAG8454318.1"/>
    </source>
</evidence>
<keyword evidence="1 5" id="KW-0645">Protease</keyword>
<proteinExistence type="predicted"/>
<dbReference type="FunFam" id="2.40.10.10:FF:000003">
    <property type="entry name" value="Transmembrane serine protease 3"/>
    <property type="match status" value="1"/>
</dbReference>
<accession>A0A8T2KCB7</accession>
<sequence>MYYIYILSFSNGSVIPEFVTLFKFLNNGKNSSSNSVQTVFVENMKNTSSAGFDIDQSSLQLSEISAIDAQNLLNSKCGIGTPSPSNRIVGGTNAALGSWPWQASLRFSGYHKCGASLISNTWLITAAHCFDLYKDVNLWTVVLGTISSSSQSALLVQKIIIYENYTSMTHINDIALLELSTPVNFTNTIRPVCLPDSSDIFPDDKSCYITGWGALVEGGPISSVLQQAEVKIINTTTCNSSQMYKDLIMPSMICAGYVTGQVDSCQGDSGGPLVTKDSDRWLLIGTVSFGYGCALPNKPGVYSRITYLRNWIKNNCGL</sequence>
<evidence type="ECO:0000256" key="4">
    <source>
        <dbReference type="ARBA" id="ARBA00023157"/>
    </source>
</evidence>
<dbReference type="InterPro" id="IPR033116">
    <property type="entry name" value="TRYPSIN_SER"/>
</dbReference>
<gene>
    <name evidence="7" type="ORF">GDO86_000820</name>
</gene>
<dbReference type="Proteomes" id="UP000812440">
    <property type="component" value="Chromosome 1"/>
</dbReference>
<dbReference type="AlphaFoldDB" id="A0A8T2KCB7"/>
<dbReference type="PRINTS" id="PR00722">
    <property type="entry name" value="CHYMOTRYPSIN"/>
</dbReference>
<keyword evidence="4" id="KW-1015">Disulfide bond</keyword>
<keyword evidence="3 5" id="KW-0720">Serine protease</keyword>
<dbReference type="EMBL" id="JAACNH010000001">
    <property type="protein sequence ID" value="KAG8454318.1"/>
    <property type="molecule type" value="Genomic_DNA"/>
</dbReference>
<comment type="caution">
    <text evidence="7">The sequence shown here is derived from an EMBL/GenBank/DDBJ whole genome shotgun (WGS) entry which is preliminary data.</text>
</comment>
<evidence type="ECO:0000256" key="3">
    <source>
        <dbReference type="ARBA" id="ARBA00022825"/>
    </source>
</evidence>
<name>A0A8T2KCB7_9PIPI</name>
<protein>
    <recommendedName>
        <fullName evidence="6">Peptidase S1 domain-containing protein</fullName>
    </recommendedName>
</protein>
<evidence type="ECO:0000256" key="1">
    <source>
        <dbReference type="ARBA" id="ARBA00022670"/>
    </source>
</evidence>
<keyword evidence="8" id="KW-1185">Reference proteome</keyword>
<dbReference type="PROSITE" id="PS00135">
    <property type="entry name" value="TRYPSIN_SER"/>
    <property type="match status" value="1"/>
</dbReference>
<dbReference type="InterPro" id="IPR018114">
    <property type="entry name" value="TRYPSIN_HIS"/>
</dbReference>
<dbReference type="GO" id="GO:0004252">
    <property type="term" value="F:serine-type endopeptidase activity"/>
    <property type="evidence" value="ECO:0007669"/>
    <property type="project" value="InterPro"/>
</dbReference>
<keyword evidence="2 5" id="KW-0378">Hydrolase</keyword>
<evidence type="ECO:0000256" key="2">
    <source>
        <dbReference type="ARBA" id="ARBA00022801"/>
    </source>
</evidence>
<evidence type="ECO:0000256" key="5">
    <source>
        <dbReference type="RuleBase" id="RU363034"/>
    </source>
</evidence>
<feature type="domain" description="Peptidase S1" evidence="6">
    <location>
        <begin position="88"/>
        <end position="317"/>
    </location>
</feature>
<dbReference type="InterPro" id="IPR009003">
    <property type="entry name" value="Peptidase_S1_PA"/>
</dbReference>
<evidence type="ECO:0000259" key="6">
    <source>
        <dbReference type="PROSITE" id="PS50240"/>
    </source>
</evidence>
<dbReference type="PANTHER" id="PTHR24252">
    <property type="entry name" value="ACROSIN-RELATED"/>
    <property type="match status" value="1"/>
</dbReference>
<dbReference type="PROSITE" id="PS00134">
    <property type="entry name" value="TRYPSIN_HIS"/>
    <property type="match status" value="1"/>
</dbReference>
<organism evidence="7 8">
    <name type="scientific">Hymenochirus boettgeri</name>
    <name type="common">Congo dwarf clawed frog</name>
    <dbReference type="NCBI Taxonomy" id="247094"/>
    <lineage>
        <taxon>Eukaryota</taxon>
        <taxon>Metazoa</taxon>
        <taxon>Chordata</taxon>
        <taxon>Craniata</taxon>
        <taxon>Vertebrata</taxon>
        <taxon>Euteleostomi</taxon>
        <taxon>Amphibia</taxon>
        <taxon>Batrachia</taxon>
        <taxon>Anura</taxon>
        <taxon>Pipoidea</taxon>
        <taxon>Pipidae</taxon>
        <taxon>Pipinae</taxon>
        <taxon>Hymenochirus</taxon>
    </lineage>
</organism>
<dbReference type="PROSITE" id="PS50240">
    <property type="entry name" value="TRYPSIN_DOM"/>
    <property type="match status" value="1"/>
</dbReference>
<dbReference type="Gene3D" id="2.40.10.10">
    <property type="entry name" value="Trypsin-like serine proteases"/>
    <property type="match status" value="2"/>
</dbReference>
<dbReference type="SUPFAM" id="SSF50494">
    <property type="entry name" value="Trypsin-like serine proteases"/>
    <property type="match status" value="1"/>
</dbReference>
<dbReference type="InterPro" id="IPR043504">
    <property type="entry name" value="Peptidase_S1_PA_chymotrypsin"/>
</dbReference>
<dbReference type="InterPro" id="IPR001254">
    <property type="entry name" value="Trypsin_dom"/>
</dbReference>
<dbReference type="OrthoDB" id="9425590at2759"/>
<dbReference type="PANTHER" id="PTHR24252:SF28">
    <property type="entry name" value="TRANSMEMBRANE PROTEASE SERINE 11C ISOFORM X1"/>
    <property type="match status" value="1"/>
</dbReference>
<dbReference type="InterPro" id="IPR001314">
    <property type="entry name" value="Peptidase_S1A"/>
</dbReference>
<dbReference type="SMART" id="SM00020">
    <property type="entry name" value="Tryp_SPc"/>
    <property type="match status" value="1"/>
</dbReference>